<organism evidence="4 5">
    <name type="scientific">Tribonema minus</name>
    <dbReference type="NCBI Taxonomy" id="303371"/>
    <lineage>
        <taxon>Eukaryota</taxon>
        <taxon>Sar</taxon>
        <taxon>Stramenopiles</taxon>
        <taxon>Ochrophyta</taxon>
        <taxon>PX clade</taxon>
        <taxon>Xanthophyceae</taxon>
        <taxon>Tribonematales</taxon>
        <taxon>Tribonemataceae</taxon>
        <taxon>Tribonema</taxon>
    </lineage>
</organism>
<dbReference type="Gene3D" id="2.40.50.770">
    <property type="entry name" value="RecQ-mediated genome instability protein Rmi1, C-terminal domain"/>
    <property type="match status" value="1"/>
</dbReference>
<keyword evidence="2" id="KW-0732">Signal</keyword>
<dbReference type="InterPro" id="IPR052050">
    <property type="entry name" value="SecEffector_AnkRepeat"/>
</dbReference>
<accession>A0A836C6Q7</accession>
<dbReference type="Gene3D" id="1.25.40.20">
    <property type="entry name" value="Ankyrin repeat-containing domain"/>
    <property type="match status" value="1"/>
</dbReference>
<feature type="domain" description="RecQ mediated genome instability protein 1 OB-fold" evidence="3">
    <location>
        <begin position="422"/>
        <end position="558"/>
    </location>
</feature>
<evidence type="ECO:0000256" key="1">
    <source>
        <dbReference type="SAM" id="MobiDB-lite"/>
    </source>
</evidence>
<evidence type="ECO:0000256" key="2">
    <source>
        <dbReference type="SAM" id="SignalP"/>
    </source>
</evidence>
<keyword evidence="5" id="KW-1185">Reference proteome</keyword>
<name>A0A836C6Q7_9STRA</name>
<evidence type="ECO:0000259" key="3">
    <source>
        <dbReference type="Pfam" id="PF08585"/>
    </source>
</evidence>
<feature type="compositionally biased region" description="Pro residues" evidence="1">
    <location>
        <begin position="559"/>
        <end position="568"/>
    </location>
</feature>
<feature type="chain" id="PRO_5032787230" description="RecQ mediated genome instability protein 1 OB-fold domain-containing protein" evidence="2">
    <location>
        <begin position="30"/>
        <end position="1034"/>
    </location>
</feature>
<gene>
    <name evidence="4" type="ORF">JKP88DRAFT_339299</name>
</gene>
<dbReference type="PANTHER" id="PTHR46586">
    <property type="entry name" value="ANKYRIN REPEAT-CONTAINING PROTEIN"/>
    <property type="match status" value="1"/>
</dbReference>
<feature type="compositionally biased region" description="Gly residues" evidence="1">
    <location>
        <begin position="646"/>
        <end position="666"/>
    </location>
</feature>
<feature type="compositionally biased region" description="Low complexity" evidence="1">
    <location>
        <begin position="569"/>
        <end position="582"/>
    </location>
</feature>
<dbReference type="InterPro" id="IPR042470">
    <property type="entry name" value="RMI1_N_C_sf"/>
</dbReference>
<evidence type="ECO:0000313" key="5">
    <source>
        <dbReference type="Proteomes" id="UP000664859"/>
    </source>
</evidence>
<dbReference type="Proteomes" id="UP000664859">
    <property type="component" value="Unassembled WGS sequence"/>
</dbReference>
<reference evidence="4" key="1">
    <citation type="submission" date="2021-02" db="EMBL/GenBank/DDBJ databases">
        <title>First Annotated Genome of the Yellow-green Alga Tribonema minus.</title>
        <authorList>
            <person name="Mahan K.M."/>
        </authorList>
    </citation>
    <scope>NUCLEOTIDE SEQUENCE</scope>
    <source>
        <strain evidence="4">UTEX B ZZ1240</strain>
    </source>
</reference>
<sequence>MADNPIFSVAPVFLAFLSPSLMLRSTCHAFHDLLEHSSARRKHRTVAADAVGSTSLIMWAVQNGMDAAMAQTSCIYRGDMAALLQLRRTHATELRPLHAEIAAARGHQQLVQWLRQRCAILDWGVRLCRAAAQGGQLEVLQWLCGDGGCAWDERTPSGAAGGGHLALLQWVRANGCPWDEQTCSEAAFGRHLKVLQWARANGCRWNGNACGSAAAGGHLAVLQWARANGCPWDACTCTNAAGNGHVDVLQWARANGCPWDKWTCTYAAQAGHPAVLQWARANGCPLDGRTASAVAARGRLQVLQWARANGCPWDKWTCTLAAHHGRLEVLQWARANGCPWDEDTCSYAAKGGHLAVLQWARANGCPWNSATISSAEEADWLSQCLDALRLANRPVAACAAAAWAQFVAADLGEAGAGCLPPRVCALHRQALSGRFVLQVQAWVNISAVRAWVNVGAVRRLLLKLKLNSVRAVVQALSGPCAVRVQSAEQRDAESGKRMLKLRLSDGRQEVVAFEYGKLPDLKMEQLSVGVKLLVANPYVRQGMLMLSAENTRLLGGGMPKPPEPPTEPLPAAAQTQRAAPAAAAAAPARGVAAAAAAAAGNPYAQQQQRSAAAGSARGVPPVAAAAAAAAAVMAVPPYRGSSSVGSSGGGGGDGGGAAAGGGSGGGATHSTLAVIPVAQGGGAAAAGDGDDQTDMGFLYDAFDDEETMAGGGTGGTGTAVAGGVPWGSSTAQAVTPPVERPPLPAAAAAPRRQVPPPQASFSTARAAFAPAVAPTAAAAVAAATEVLDLRGDEEVAVAAAAAAAAAGVAAAAAAGAWQRQHVMAVAELRNFPGSTQLVHAGVVDILTAAKVRTGRFHLTVMLEEKGVGNAHGAEGSVAAALSNDVCAQLFGMNAADFKQLFGSGYTASAQARTFEVFGSMARGNMDRAQALLKHVEAQLWQFSGFITIGVPATGATDSQGALEPITVLSMPQSAPPPPPQRGGACVRATAAAPVLREHCHGNSAQPCVAPRCRQWAASAAKNCAAAPPHRGHPA</sequence>
<feature type="region of interest" description="Disordered" evidence="1">
    <location>
        <begin position="639"/>
        <end position="666"/>
    </location>
</feature>
<feature type="region of interest" description="Disordered" evidence="1">
    <location>
        <begin position="553"/>
        <end position="582"/>
    </location>
</feature>
<dbReference type="Pfam" id="PF08585">
    <property type="entry name" value="RMI1_N_C"/>
    <property type="match status" value="1"/>
</dbReference>
<evidence type="ECO:0000313" key="4">
    <source>
        <dbReference type="EMBL" id="KAG5175135.1"/>
    </source>
</evidence>
<dbReference type="AlphaFoldDB" id="A0A836C6Q7"/>
<protein>
    <recommendedName>
        <fullName evidence="3">RecQ mediated genome instability protein 1 OB-fold domain-containing protein</fullName>
    </recommendedName>
</protein>
<proteinExistence type="predicted"/>
<dbReference type="OrthoDB" id="341511at2759"/>
<dbReference type="SUPFAM" id="SSF48403">
    <property type="entry name" value="Ankyrin repeat"/>
    <property type="match status" value="1"/>
</dbReference>
<feature type="signal peptide" evidence="2">
    <location>
        <begin position="1"/>
        <end position="29"/>
    </location>
</feature>
<dbReference type="InterPro" id="IPR036770">
    <property type="entry name" value="Ankyrin_rpt-contain_sf"/>
</dbReference>
<dbReference type="InterPro" id="IPR013894">
    <property type="entry name" value="RMI1_OB"/>
</dbReference>
<dbReference type="PANTHER" id="PTHR46586:SF3">
    <property type="entry name" value="ANKYRIN REPEAT-CONTAINING PROTEIN"/>
    <property type="match status" value="1"/>
</dbReference>
<dbReference type="EMBL" id="JAFCMP010000553">
    <property type="protein sequence ID" value="KAG5175135.1"/>
    <property type="molecule type" value="Genomic_DNA"/>
</dbReference>
<comment type="caution">
    <text evidence="4">The sequence shown here is derived from an EMBL/GenBank/DDBJ whole genome shotgun (WGS) entry which is preliminary data.</text>
</comment>